<organism evidence="2 3">
    <name type="scientific">Armillaria novae-zelandiae</name>
    <dbReference type="NCBI Taxonomy" id="153914"/>
    <lineage>
        <taxon>Eukaryota</taxon>
        <taxon>Fungi</taxon>
        <taxon>Dikarya</taxon>
        <taxon>Basidiomycota</taxon>
        <taxon>Agaricomycotina</taxon>
        <taxon>Agaricomycetes</taxon>
        <taxon>Agaricomycetidae</taxon>
        <taxon>Agaricales</taxon>
        <taxon>Marasmiineae</taxon>
        <taxon>Physalacriaceae</taxon>
        <taxon>Armillaria</taxon>
    </lineage>
</organism>
<dbReference type="EMBL" id="JAUEPR010000006">
    <property type="protein sequence ID" value="KAK0483751.1"/>
    <property type="molecule type" value="Genomic_DNA"/>
</dbReference>
<evidence type="ECO:0000313" key="3">
    <source>
        <dbReference type="Proteomes" id="UP001175227"/>
    </source>
</evidence>
<dbReference type="Proteomes" id="UP001175227">
    <property type="component" value="Unassembled WGS sequence"/>
</dbReference>
<keyword evidence="3" id="KW-1185">Reference proteome</keyword>
<evidence type="ECO:0000256" key="1">
    <source>
        <dbReference type="SAM" id="MobiDB-lite"/>
    </source>
</evidence>
<reference evidence="2" key="1">
    <citation type="submission" date="2023-06" db="EMBL/GenBank/DDBJ databases">
        <authorList>
            <consortium name="Lawrence Berkeley National Laboratory"/>
            <person name="Ahrendt S."/>
            <person name="Sahu N."/>
            <person name="Indic B."/>
            <person name="Wong-Bajracharya J."/>
            <person name="Merenyi Z."/>
            <person name="Ke H.-M."/>
            <person name="Monk M."/>
            <person name="Kocsube S."/>
            <person name="Drula E."/>
            <person name="Lipzen A."/>
            <person name="Balint B."/>
            <person name="Henrissat B."/>
            <person name="Andreopoulos B."/>
            <person name="Martin F.M."/>
            <person name="Harder C.B."/>
            <person name="Rigling D."/>
            <person name="Ford K.L."/>
            <person name="Foster G.D."/>
            <person name="Pangilinan J."/>
            <person name="Papanicolaou A."/>
            <person name="Barry K."/>
            <person name="LaButti K."/>
            <person name="Viragh M."/>
            <person name="Koriabine M."/>
            <person name="Yan M."/>
            <person name="Riley R."/>
            <person name="Champramary S."/>
            <person name="Plett K.L."/>
            <person name="Tsai I.J."/>
            <person name="Slot J."/>
            <person name="Sipos G."/>
            <person name="Plett J."/>
            <person name="Nagy L.G."/>
            <person name="Grigoriev I.V."/>
        </authorList>
    </citation>
    <scope>NUCLEOTIDE SEQUENCE</scope>
    <source>
        <strain evidence="2">ICMP 16352</strain>
    </source>
</reference>
<feature type="compositionally biased region" description="Polar residues" evidence="1">
    <location>
        <begin position="233"/>
        <end position="245"/>
    </location>
</feature>
<evidence type="ECO:0000313" key="2">
    <source>
        <dbReference type="EMBL" id="KAK0483751.1"/>
    </source>
</evidence>
<protein>
    <submittedName>
        <fullName evidence="2">Uncharacterized protein</fullName>
    </submittedName>
</protein>
<dbReference type="AlphaFoldDB" id="A0AA39PGF2"/>
<sequence length="566" mass="62910">MFSGRHVQFLLSMESSMKIPKPPNLRSNMPVCELLHYLEPVGISNSEFKDLKAYIRLSSFQSDLWGLIPLKLRNEQPPHAWREFEAAVLQKYPRLDEFEQAWPIGVYFDKARTVLGDITNINPSQALPPVGGNRLPSAASLTLHSNGAEPSVSIQGPSSLVGQVSLQPPASFPSVRANRIECFGSPRFQSVIPGQLLCTTTSPAHPAATAVPARTLSQTSTPALDAAGRGISSGPTRPLVTSSTTEDGESFPTSPEACLSCGAQPEASKVYVHELISFLDADGECNLLLILRIAGIFTSRHLHLLIQMSREDRDGFFRLLSPGYLNEVTAMNLKKRLEEYAQQSALPNSSLLGEGDTIPEPCENIKDELVDQACLPDRFAQVMQISRDKYDGLVKTISACFKRLVTENPGGSYFHEITEEQWSSFVSAVSQVHPFLTHYADSWPLEVYIKSQMKETSTPPQTSGKPNFSSSFQDKVLQIFTCPVRQHMIPGFSSYPIPTMLQHHFRLLRMEELIPAALLIGIRSNEDFVRIIEMDDELVETLLINTKSTKLSLLHRYLLQIAFKKL</sequence>
<accession>A0AA39PGF2</accession>
<proteinExistence type="predicted"/>
<gene>
    <name evidence="2" type="ORF">IW261DRAFT_1605879</name>
</gene>
<name>A0AA39PGF2_9AGAR</name>
<comment type="caution">
    <text evidence="2">The sequence shown here is derived from an EMBL/GenBank/DDBJ whole genome shotgun (WGS) entry which is preliminary data.</text>
</comment>
<feature type="region of interest" description="Disordered" evidence="1">
    <location>
        <begin position="225"/>
        <end position="251"/>
    </location>
</feature>